<dbReference type="PRINTS" id="PR00082">
    <property type="entry name" value="GLFDHDRGNASE"/>
</dbReference>
<dbReference type="InterPro" id="IPR006095">
    <property type="entry name" value="Glu/Leu/Phe/Val/Trp_DH"/>
</dbReference>
<comment type="caution">
    <text evidence="6">The sequence shown here is derived from an EMBL/GenBank/DDBJ whole genome shotgun (WGS) entry which is preliminary data.</text>
</comment>
<name>A0A370G418_9COXI</name>
<dbReference type="SUPFAM" id="SSF51735">
    <property type="entry name" value="NAD(P)-binding Rossmann-fold domains"/>
    <property type="match status" value="1"/>
</dbReference>
<evidence type="ECO:0000313" key="7">
    <source>
        <dbReference type="Proteomes" id="UP000254720"/>
    </source>
</evidence>
<dbReference type="InterPro" id="IPR016211">
    <property type="entry name" value="Glu/Phe/Leu/Val/Trp_DH_bac/arc"/>
</dbReference>
<dbReference type="PANTHER" id="PTHR42722">
    <property type="entry name" value="LEUCINE DEHYDROGENASE"/>
    <property type="match status" value="1"/>
</dbReference>
<dbReference type="InterPro" id="IPR006096">
    <property type="entry name" value="Glu/Leu/Phe/Val/Trp_DH_C"/>
</dbReference>
<dbReference type="InterPro" id="IPR036291">
    <property type="entry name" value="NAD(P)-bd_dom_sf"/>
</dbReference>
<evidence type="ECO:0000256" key="4">
    <source>
        <dbReference type="RuleBase" id="RU004417"/>
    </source>
</evidence>
<accession>A0A370G418</accession>
<dbReference type="SUPFAM" id="SSF53223">
    <property type="entry name" value="Aminoacid dehydrogenase-like, N-terminal domain"/>
    <property type="match status" value="1"/>
</dbReference>
<gene>
    <name evidence="6" type="ORF">C8D86_13711</name>
</gene>
<comment type="similarity">
    <text evidence="2 4">Belongs to the Glu/Leu/Phe/Val dehydrogenases family.</text>
</comment>
<dbReference type="SMART" id="SM00839">
    <property type="entry name" value="ELFV_dehydrog"/>
    <property type="match status" value="1"/>
</dbReference>
<dbReference type="RefSeq" id="WP_114835417.1">
    <property type="nucleotide sequence ID" value="NZ_LR699114.1"/>
</dbReference>
<evidence type="ECO:0000256" key="2">
    <source>
        <dbReference type="ARBA" id="ARBA00006382"/>
    </source>
</evidence>
<dbReference type="Gene3D" id="3.40.50.10860">
    <property type="entry name" value="Leucine Dehydrogenase, chain A, domain 1"/>
    <property type="match status" value="1"/>
</dbReference>
<evidence type="ECO:0000256" key="3">
    <source>
        <dbReference type="ARBA" id="ARBA00023002"/>
    </source>
</evidence>
<reference evidence="6 7" key="1">
    <citation type="submission" date="2018-07" db="EMBL/GenBank/DDBJ databases">
        <title>Genomic Encyclopedia of Type Strains, Phase IV (KMG-IV): sequencing the most valuable type-strain genomes for metagenomic binning, comparative biology and taxonomic classification.</title>
        <authorList>
            <person name="Goeker M."/>
        </authorList>
    </citation>
    <scope>NUCLEOTIDE SEQUENCE [LARGE SCALE GENOMIC DNA]</scope>
    <source>
        <strain evidence="6 7">DSM 16500</strain>
    </source>
</reference>
<evidence type="ECO:0000313" key="6">
    <source>
        <dbReference type="EMBL" id="RDI37589.1"/>
    </source>
</evidence>
<dbReference type="AlphaFoldDB" id="A0A370G418"/>
<protein>
    <submittedName>
        <fullName evidence="6">Leucine dehydrogenase</fullName>
    </submittedName>
</protein>
<dbReference type="InterPro" id="IPR046346">
    <property type="entry name" value="Aminoacid_DH-like_N_sf"/>
</dbReference>
<keyword evidence="3 4" id="KW-0560">Oxidoreductase</keyword>
<comment type="function">
    <text evidence="1">Catalyzes the reversible oxidative deamination of glutamate to alpha-ketoglutarate and ammonia.</text>
</comment>
<dbReference type="Pfam" id="PF00208">
    <property type="entry name" value="ELFV_dehydrog"/>
    <property type="match status" value="1"/>
</dbReference>
<feature type="domain" description="Glutamate/phenylalanine/leucine/valine/L-tryptophan dehydrogenase C-terminal" evidence="5">
    <location>
        <begin position="134"/>
        <end position="339"/>
    </location>
</feature>
<dbReference type="EMBL" id="QQAX01000037">
    <property type="protein sequence ID" value="RDI37589.1"/>
    <property type="molecule type" value="Genomic_DNA"/>
</dbReference>
<dbReference type="GO" id="GO:0006520">
    <property type="term" value="P:amino acid metabolic process"/>
    <property type="evidence" value="ECO:0007669"/>
    <property type="project" value="InterPro"/>
</dbReference>
<sequence>MHAREYNVETYLIDSDLSFTIAYEKDSAGLPANGGLRFYQYADVKNQEAEAIVLATHMTEKHRIYNTGFSGVKIVANGQNNPENKRKLLTYVGNVLNKHKGSIYTGCDLNINNEDMEFLCTVSPYVLNAMGSNINTSEATGYGVYGSLMAVLARAESDKSRPLEFIIHGAGKIGSVLANKLISSGHKVYTYDVNPAHADIPGAINISANENWYEMKCDYLLLCSASNIITPANAEKINCKWIVSSANHPFSSPNVISVLEEKNIFWIPDVVSNAGAVICDSIEFKQPEKYRSIEPDRIYNFVYKVIYHKTNNLLTLADNYKISPQEALDVFLSMAKNADIAQLIK</sequence>
<dbReference type="Proteomes" id="UP000254720">
    <property type="component" value="Unassembled WGS sequence"/>
</dbReference>
<evidence type="ECO:0000259" key="5">
    <source>
        <dbReference type="SMART" id="SM00839"/>
    </source>
</evidence>
<organism evidence="6 7">
    <name type="scientific">Aquicella lusitana</name>
    <dbReference type="NCBI Taxonomy" id="254246"/>
    <lineage>
        <taxon>Bacteria</taxon>
        <taxon>Pseudomonadati</taxon>
        <taxon>Pseudomonadota</taxon>
        <taxon>Gammaproteobacteria</taxon>
        <taxon>Legionellales</taxon>
        <taxon>Coxiellaceae</taxon>
        <taxon>Aquicella</taxon>
    </lineage>
</organism>
<proteinExistence type="inferred from homology"/>
<dbReference type="Gene3D" id="3.40.50.720">
    <property type="entry name" value="NAD(P)-binding Rossmann-like Domain"/>
    <property type="match status" value="1"/>
</dbReference>
<dbReference type="GO" id="GO:0016639">
    <property type="term" value="F:oxidoreductase activity, acting on the CH-NH2 group of donors, NAD or NADP as acceptor"/>
    <property type="evidence" value="ECO:0007669"/>
    <property type="project" value="InterPro"/>
</dbReference>
<dbReference type="PANTHER" id="PTHR42722:SF1">
    <property type="entry name" value="VALINE DEHYDROGENASE"/>
    <property type="match status" value="1"/>
</dbReference>
<evidence type="ECO:0000256" key="1">
    <source>
        <dbReference type="ARBA" id="ARBA00003868"/>
    </source>
</evidence>
<dbReference type="OrthoDB" id="9803297at2"/>
<keyword evidence="7" id="KW-1185">Reference proteome</keyword>